<comment type="caution">
    <text evidence="8">The sequence shown here is derived from an EMBL/GenBank/DDBJ whole genome shotgun (WGS) entry which is preliminary data.</text>
</comment>
<protein>
    <submittedName>
        <fullName evidence="8">Response regulator transcription factor</fullName>
    </submittedName>
</protein>
<evidence type="ECO:0000256" key="4">
    <source>
        <dbReference type="ARBA" id="ARBA00023163"/>
    </source>
</evidence>
<dbReference type="Gene3D" id="3.40.50.2300">
    <property type="match status" value="1"/>
</dbReference>
<dbReference type="Proteomes" id="UP000703893">
    <property type="component" value="Unassembled WGS sequence"/>
</dbReference>
<dbReference type="InterPro" id="IPR058245">
    <property type="entry name" value="NreC/VraR/RcsB-like_REC"/>
</dbReference>
<feature type="domain" description="HTH luxR-type" evidence="6">
    <location>
        <begin position="159"/>
        <end position="224"/>
    </location>
</feature>
<dbReference type="EMBL" id="VGJX01000851">
    <property type="protein sequence ID" value="MBM3276082.1"/>
    <property type="molecule type" value="Genomic_DNA"/>
</dbReference>
<dbReference type="InterPro" id="IPR011006">
    <property type="entry name" value="CheY-like_superfamily"/>
</dbReference>
<gene>
    <name evidence="8" type="ORF">FJZ00_13095</name>
</gene>
<feature type="modified residue" description="4-aspartylphosphate" evidence="5">
    <location>
        <position position="67"/>
    </location>
</feature>
<dbReference type="InterPro" id="IPR001789">
    <property type="entry name" value="Sig_transdc_resp-reg_receiver"/>
</dbReference>
<dbReference type="GO" id="GO:0006355">
    <property type="term" value="P:regulation of DNA-templated transcription"/>
    <property type="evidence" value="ECO:0007669"/>
    <property type="project" value="InterPro"/>
</dbReference>
<keyword evidence="2" id="KW-0805">Transcription regulation</keyword>
<keyword evidence="4" id="KW-0804">Transcription</keyword>
<dbReference type="Pfam" id="PF00196">
    <property type="entry name" value="GerE"/>
    <property type="match status" value="1"/>
</dbReference>
<dbReference type="CDD" id="cd17535">
    <property type="entry name" value="REC_NarL-like"/>
    <property type="match status" value="1"/>
</dbReference>
<dbReference type="PANTHER" id="PTHR43214">
    <property type="entry name" value="TWO-COMPONENT RESPONSE REGULATOR"/>
    <property type="match status" value="1"/>
</dbReference>
<feature type="domain" description="Response regulatory" evidence="7">
    <location>
        <begin position="16"/>
        <end position="132"/>
    </location>
</feature>
<dbReference type="PROSITE" id="PS50043">
    <property type="entry name" value="HTH_LUXR_2"/>
    <property type="match status" value="1"/>
</dbReference>
<accession>A0A937X7C3</accession>
<evidence type="ECO:0000256" key="1">
    <source>
        <dbReference type="ARBA" id="ARBA00022553"/>
    </source>
</evidence>
<organism evidence="8 9">
    <name type="scientific">Candidatus Tanganyikabacteria bacterium</name>
    <dbReference type="NCBI Taxonomy" id="2961651"/>
    <lineage>
        <taxon>Bacteria</taxon>
        <taxon>Bacillati</taxon>
        <taxon>Candidatus Sericytochromatia</taxon>
        <taxon>Candidatus Tanganyikabacteria</taxon>
    </lineage>
</organism>
<dbReference type="CDD" id="cd06170">
    <property type="entry name" value="LuxR_C_like"/>
    <property type="match status" value="1"/>
</dbReference>
<name>A0A937X7C3_9BACT</name>
<evidence type="ECO:0000313" key="9">
    <source>
        <dbReference type="Proteomes" id="UP000703893"/>
    </source>
</evidence>
<dbReference type="PROSITE" id="PS50110">
    <property type="entry name" value="RESPONSE_REGULATORY"/>
    <property type="match status" value="1"/>
</dbReference>
<dbReference type="Pfam" id="PF00072">
    <property type="entry name" value="Response_reg"/>
    <property type="match status" value="1"/>
</dbReference>
<dbReference type="PANTHER" id="PTHR43214:SF24">
    <property type="entry name" value="TRANSCRIPTIONAL REGULATORY PROTEIN NARL-RELATED"/>
    <property type="match status" value="1"/>
</dbReference>
<dbReference type="SMART" id="SM00448">
    <property type="entry name" value="REC"/>
    <property type="match status" value="1"/>
</dbReference>
<reference evidence="8 9" key="1">
    <citation type="submission" date="2019-03" db="EMBL/GenBank/DDBJ databases">
        <title>Lake Tanganyika Metagenome-Assembled Genomes (MAGs).</title>
        <authorList>
            <person name="Tran P."/>
        </authorList>
    </citation>
    <scope>NUCLEOTIDE SEQUENCE [LARGE SCALE GENOMIC DNA]</scope>
    <source>
        <strain evidence="8">K_DeepCast_65m_m2_236</strain>
    </source>
</reference>
<evidence type="ECO:0000259" key="6">
    <source>
        <dbReference type="PROSITE" id="PS50043"/>
    </source>
</evidence>
<dbReference type="SUPFAM" id="SSF52172">
    <property type="entry name" value="CheY-like"/>
    <property type="match status" value="1"/>
</dbReference>
<dbReference type="InterPro" id="IPR039420">
    <property type="entry name" value="WalR-like"/>
</dbReference>
<keyword evidence="1 5" id="KW-0597">Phosphoprotein</keyword>
<evidence type="ECO:0000256" key="3">
    <source>
        <dbReference type="ARBA" id="ARBA00023125"/>
    </source>
</evidence>
<dbReference type="InterPro" id="IPR016032">
    <property type="entry name" value="Sig_transdc_resp-reg_C-effctor"/>
</dbReference>
<dbReference type="PROSITE" id="PS00622">
    <property type="entry name" value="HTH_LUXR_1"/>
    <property type="match status" value="1"/>
</dbReference>
<proteinExistence type="predicted"/>
<dbReference type="GO" id="GO:0000160">
    <property type="term" value="P:phosphorelay signal transduction system"/>
    <property type="evidence" value="ECO:0007669"/>
    <property type="project" value="InterPro"/>
</dbReference>
<dbReference type="PRINTS" id="PR00038">
    <property type="entry name" value="HTHLUXR"/>
</dbReference>
<evidence type="ECO:0000313" key="8">
    <source>
        <dbReference type="EMBL" id="MBM3276082.1"/>
    </source>
</evidence>
<evidence type="ECO:0000259" key="7">
    <source>
        <dbReference type="PROSITE" id="PS50110"/>
    </source>
</evidence>
<dbReference type="GO" id="GO:0003677">
    <property type="term" value="F:DNA binding"/>
    <property type="evidence" value="ECO:0007669"/>
    <property type="project" value="UniProtKB-KW"/>
</dbReference>
<dbReference type="SMART" id="SM00421">
    <property type="entry name" value="HTH_LUXR"/>
    <property type="match status" value="1"/>
</dbReference>
<keyword evidence="3" id="KW-0238">DNA-binding</keyword>
<evidence type="ECO:0000256" key="5">
    <source>
        <dbReference type="PROSITE-ProRule" id="PRU00169"/>
    </source>
</evidence>
<dbReference type="AlphaFoldDB" id="A0A937X7C3"/>
<dbReference type="SUPFAM" id="SSF46894">
    <property type="entry name" value="C-terminal effector domain of the bipartite response regulators"/>
    <property type="match status" value="1"/>
</dbReference>
<sequence length="227" mass="25313">MTESIGALGANGKRVRVLLADDHAILRAGLKMLVSELPDVEVIAEANNGVEAIKLARDLNPDLVIMDVTMPRLDGLSATSEIRQALPRTKVLILSMNEADDYLFKALKAGGSGYVFKRAAETELKDAIREVMRGGTFIRDVTQRRLVQDAMERWENGENTRPIEELTPREKEVLKLIASGNTNQEIADFLVISVRTVETHRSHIIDKLGLRRRSELVNYALRKGIVD</sequence>
<evidence type="ECO:0000256" key="2">
    <source>
        <dbReference type="ARBA" id="ARBA00023015"/>
    </source>
</evidence>
<dbReference type="InterPro" id="IPR000792">
    <property type="entry name" value="Tscrpt_reg_LuxR_C"/>
</dbReference>